<dbReference type="Proteomes" id="UP001651158">
    <property type="component" value="Unassembled WGS sequence"/>
</dbReference>
<evidence type="ECO:0000313" key="3">
    <source>
        <dbReference type="Proteomes" id="UP001651158"/>
    </source>
</evidence>
<evidence type="ECO:0000256" key="1">
    <source>
        <dbReference type="SAM" id="MobiDB-lite"/>
    </source>
</evidence>
<feature type="region of interest" description="Disordered" evidence="1">
    <location>
        <begin position="1"/>
        <end position="32"/>
    </location>
</feature>
<name>A0ABR4Q8C6_9CEST</name>
<protein>
    <submittedName>
        <fullName evidence="2">Uncharacterized protein</fullName>
    </submittedName>
</protein>
<sequence>MLWFSKGNPVGRSNRRRLSIATPSGGDQYHGGGGEGEGENCLAFCSLLHLWELGEDCVTPHHRCRCGQRTMEAPECRLPDVILLKSCSFIIPLLRP</sequence>
<evidence type="ECO:0000313" key="2">
    <source>
        <dbReference type="EMBL" id="KAL5105912.1"/>
    </source>
</evidence>
<proteinExistence type="predicted"/>
<organism evidence="2 3">
    <name type="scientific">Taenia crassiceps</name>
    <dbReference type="NCBI Taxonomy" id="6207"/>
    <lineage>
        <taxon>Eukaryota</taxon>
        <taxon>Metazoa</taxon>
        <taxon>Spiralia</taxon>
        <taxon>Lophotrochozoa</taxon>
        <taxon>Platyhelminthes</taxon>
        <taxon>Cestoda</taxon>
        <taxon>Eucestoda</taxon>
        <taxon>Cyclophyllidea</taxon>
        <taxon>Taeniidae</taxon>
        <taxon>Taenia</taxon>
    </lineage>
</organism>
<keyword evidence="3" id="KW-1185">Reference proteome</keyword>
<reference evidence="2 3" key="1">
    <citation type="journal article" date="2022" name="Front. Cell. Infect. Microbiol.">
        <title>The Genomes of Two Strains of Taenia crassiceps the Animal Model for the Study of Human Cysticercosis.</title>
        <authorList>
            <person name="Bobes R.J."/>
            <person name="Estrada K."/>
            <person name="Rios-Valencia D.G."/>
            <person name="Calderon-Gallegos A."/>
            <person name="de la Torre P."/>
            <person name="Carrero J.C."/>
            <person name="Sanchez-Flores A."/>
            <person name="Laclette J.P."/>
        </authorList>
    </citation>
    <scope>NUCLEOTIDE SEQUENCE [LARGE SCALE GENOMIC DNA]</scope>
    <source>
        <strain evidence="2">WFUcys</strain>
    </source>
</reference>
<accession>A0ABR4Q8C6</accession>
<gene>
    <name evidence="2" type="ORF">TcWFU_008453</name>
</gene>
<dbReference type="EMBL" id="JAKROA010000007">
    <property type="protein sequence ID" value="KAL5105912.1"/>
    <property type="molecule type" value="Genomic_DNA"/>
</dbReference>
<comment type="caution">
    <text evidence="2">The sequence shown here is derived from an EMBL/GenBank/DDBJ whole genome shotgun (WGS) entry which is preliminary data.</text>
</comment>